<proteinExistence type="predicted"/>
<organism evidence="1 2">
    <name type="scientific">Austropuccinia psidii MF-1</name>
    <dbReference type="NCBI Taxonomy" id="1389203"/>
    <lineage>
        <taxon>Eukaryota</taxon>
        <taxon>Fungi</taxon>
        <taxon>Dikarya</taxon>
        <taxon>Basidiomycota</taxon>
        <taxon>Pucciniomycotina</taxon>
        <taxon>Pucciniomycetes</taxon>
        <taxon>Pucciniales</taxon>
        <taxon>Sphaerophragmiaceae</taxon>
        <taxon>Austropuccinia</taxon>
    </lineage>
</organism>
<keyword evidence="2" id="KW-1185">Reference proteome</keyword>
<protein>
    <submittedName>
        <fullName evidence="1">Uncharacterized protein</fullName>
    </submittedName>
</protein>
<dbReference type="AlphaFoldDB" id="A0A9Q3E201"/>
<dbReference type="EMBL" id="AVOT02024025">
    <property type="protein sequence ID" value="MBW0514456.1"/>
    <property type="molecule type" value="Genomic_DNA"/>
</dbReference>
<dbReference type="OrthoDB" id="2286242at2759"/>
<gene>
    <name evidence="1" type="ORF">O181_054171</name>
</gene>
<comment type="caution">
    <text evidence="1">The sequence shown here is derived from an EMBL/GenBank/DDBJ whole genome shotgun (WGS) entry which is preliminary data.</text>
</comment>
<evidence type="ECO:0000313" key="1">
    <source>
        <dbReference type="EMBL" id="MBW0514456.1"/>
    </source>
</evidence>
<dbReference type="Proteomes" id="UP000765509">
    <property type="component" value="Unassembled WGS sequence"/>
</dbReference>
<evidence type="ECO:0000313" key="2">
    <source>
        <dbReference type="Proteomes" id="UP000765509"/>
    </source>
</evidence>
<accession>A0A9Q3E201</accession>
<reference evidence="1" key="1">
    <citation type="submission" date="2021-03" db="EMBL/GenBank/DDBJ databases">
        <title>Draft genome sequence of rust myrtle Austropuccinia psidii MF-1, a brazilian biotype.</title>
        <authorList>
            <person name="Quecine M.C."/>
            <person name="Pachon D.M.R."/>
            <person name="Bonatelli M.L."/>
            <person name="Correr F.H."/>
            <person name="Franceschini L.M."/>
            <person name="Leite T.F."/>
            <person name="Margarido G.R.A."/>
            <person name="Almeida C.A."/>
            <person name="Ferrarezi J.A."/>
            <person name="Labate C.A."/>
        </authorList>
    </citation>
    <scope>NUCLEOTIDE SEQUENCE</scope>
    <source>
        <strain evidence="1">MF-1</strain>
    </source>
</reference>
<name>A0A9Q3E201_9BASI</name>
<sequence length="96" mass="11157">MKENVIELLYRYRHSFATHKEPLGSISGYEVDIILKIQRPYPPLLRRQAYPARPRARESLEVHIQELIDIGVLKKVGHNEKVEVTKLAIIAWQNGN</sequence>